<keyword evidence="2" id="KW-1185">Reference proteome</keyword>
<gene>
    <name evidence="1" type="ORF">KB213_12405</name>
</gene>
<evidence type="ECO:0008006" key="3">
    <source>
        <dbReference type="Google" id="ProtNLM"/>
    </source>
</evidence>
<feature type="non-terminal residue" evidence="1">
    <location>
        <position position="1"/>
    </location>
</feature>
<evidence type="ECO:0000313" key="2">
    <source>
        <dbReference type="Proteomes" id="UP000677812"/>
    </source>
</evidence>
<name>A0ABS5EAA7_9PROT</name>
<reference evidence="1 2" key="1">
    <citation type="submission" date="2021-04" db="EMBL/GenBank/DDBJ databases">
        <title>The complete genome sequence of Neokomagataea sp. TBRC 2177.</title>
        <authorList>
            <person name="Charoenyingcharoen P."/>
            <person name="Yukphan P."/>
        </authorList>
    </citation>
    <scope>NUCLEOTIDE SEQUENCE [LARGE SCALE GENOMIC DNA]</scope>
    <source>
        <strain evidence="1 2">TBRC 2177</strain>
    </source>
</reference>
<accession>A0ABS5EAA7</accession>
<proteinExistence type="predicted"/>
<sequence length="75" mass="8219">KPIPVPVEDQEPLVLIRLEHTGRGEHFTALFRVPGYAGTQGTVLTVSGKVHANIRSVILRRSVRAGETLLAEYVT</sequence>
<dbReference type="RefSeq" id="WP_408903746.1">
    <property type="nucleotide sequence ID" value="NZ_JAGRQH010000178.1"/>
</dbReference>
<comment type="caution">
    <text evidence="1">The sequence shown here is derived from an EMBL/GenBank/DDBJ whole genome shotgun (WGS) entry which is preliminary data.</text>
</comment>
<organism evidence="1 2">
    <name type="scientific">Neokomagataea anthophila</name>
    <dbReference type="NCBI Taxonomy" id="2826925"/>
    <lineage>
        <taxon>Bacteria</taxon>
        <taxon>Pseudomonadati</taxon>
        <taxon>Pseudomonadota</taxon>
        <taxon>Alphaproteobacteria</taxon>
        <taxon>Acetobacterales</taxon>
        <taxon>Acetobacteraceae</taxon>
        <taxon>Neokomagataea</taxon>
    </lineage>
</organism>
<feature type="non-terminal residue" evidence="1">
    <location>
        <position position="75"/>
    </location>
</feature>
<dbReference type="Proteomes" id="UP000677812">
    <property type="component" value="Unassembled WGS sequence"/>
</dbReference>
<evidence type="ECO:0000313" key="1">
    <source>
        <dbReference type="EMBL" id="MBR0560838.1"/>
    </source>
</evidence>
<protein>
    <recommendedName>
        <fullName evidence="3">TRAM domain-containing protein</fullName>
    </recommendedName>
</protein>
<dbReference type="EMBL" id="JAGRQH010000178">
    <property type="protein sequence ID" value="MBR0560838.1"/>
    <property type="molecule type" value="Genomic_DNA"/>
</dbReference>